<feature type="domain" description="Luciferase-like" evidence="5">
    <location>
        <begin position="5"/>
        <end position="334"/>
    </location>
</feature>
<evidence type="ECO:0000313" key="6">
    <source>
        <dbReference type="EMBL" id="SEJ38730.1"/>
    </source>
</evidence>
<keyword evidence="1" id="KW-0285">Flavoprotein</keyword>
<dbReference type="EMBL" id="FNYV01000004">
    <property type="protein sequence ID" value="SEJ38730.1"/>
    <property type="molecule type" value="Genomic_DNA"/>
</dbReference>
<protein>
    <submittedName>
        <fullName evidence="6">Alkanesulfonate monooxygenase</fullName>
    </submittedName>
</protein>
<name>A0A1H6YNA4_9ACTN</name>
<dbReference type="GO" id="GO:0008726">
    <property type="term" value="F:alkanesulfonate monooxygenase activity"/>
    <property type="evidence" value="ECO:0007669"/>
    <property type="project" value="TreeGrafter"/>
</dbReference>
<dbReference type="Pfam" id="PF00296">
    <property type="entry name" value="Bac_luciferase"/>
    <property type="match status" value="1"/>
</dbReference>
<dbReference type="Proteomes" id="UP000198707">
    <property type="component" value="Unassembled WGS sequence"/>
</dbReference>
<dbReference type="STRING" id="1144548.SAMN05443287_104150"/>
<dbReference type="InterPro" id="IPR011251">
    <property type="entry name" value="Luciferase-like_dom"/>
</dbReference>
<gene>
    <name evidence="6" type="ORF">SAMN05443287_104150</name>
</gene>
<dbReference type="PANTHER" id="PTHR42847">
    <property type="entry name" value="ALKANESULFONATE MONOOXYGENASE"/>
    <property type="match status" value="1"/>
</dbReference>
<dbReference type="GO" id="GO:0046306">
    <property type="term" value="P:alkanesulfonate catabolic process"/>
    <property type="evidence" value="ECO:0007669"/>
    <property type="project" value="TreeGrafter"/>
</dbReference>
<dbReference type="CDD" id="cd01094">
    <property type="entry name" value="Alkanesulfonate_monoxygenase"/>
    <property type="match status" value="1"/>
</dbReference>
<keyword evidence="3" id="KW-0560">Oxidoreductase</keyword>
<dbReference type="SUPFAM" id="SSF51679">
    <property type="entry name" value="Bacterial luciferase-like"/>
    <property type="match status" value="1"/>
</dbReference>
<evidence type="ECO:0000256" key="4">
    <source>
        <dbReference type="ARBA" id="ARBA00023033"/>
    </source>
</evidence>
<keyword evidence="4 6" id="KW-0503">Monooxygenase</keyword>
<keyword evidence="2" id="KW-0288">FMN</keyword>
<evidence type="ECO:0000313" key="7">
    <source>
        <dbReference type="Proteomes" id="UP000198707"/>
    </source>
</evidence>
<accession>A0A1H6YNA4</accession>
<dbReference type="PANTHER" id="PTHR42847:SF4">
    <property type="entry name" value="ALKANESULFONATE MONOOXYGENASE-RELATED"/>
    <property type="match status" value="1"/>
</dbReference>
<reference evidence="7" key="1">
    <citation type="submission" date="2016-10" db="EMBL/GenBank/DDBJ databases">
        <authorList>
            <person name="Varghese N."/>
            <person name="Submissions S."/>
        </authorList>
    </citation>
    <scope>NUCLEOTIDE SEQUENCE [LARGE SCALE GENOMIC DNA]</scope>
    <source>
        <strain evidence="7">CGMCC 4.7038</strain>
    </source>
</reference>
<evidence type="ECO:0000259" key="5">
    <source>
        <dbReference type="Pfam" id="PF00296"/>
    </source>
</evidence>
<organism evidence="6 7">
    <name type="scientific">Micromonospora phaseoli</name>
    <dbReference type="NCBI Taxonomy" id="1144548"/>
    <lineage>
        <taxon>Bacteria</taxon>
        <taxon>Bacillati</taxon>
        <taxon>Actinomycetota</taxon>
        <taxon>Actinomycetes</taxon>
        <taxon>Micromonosporales</taxon>
        <taxon>Micromonosporaceae</taxon>
        <taxon>Micromonospora</taxon>
    </lineage>
</organism>
<proteinExistence type="predicted"/>
<dbReference type="InterPro" id="IPR050172">
    <property type="entry name" value="SsuD_RutA_monooxygenase"/>
</dbReference>
<evidence type="ECO:0000256" key="2">
    <source>
        <dbReference type="ARBA" id="ARBA00022643"/>
    </source>
</evidence>
<dbReference type="RefSeq" id="WP_092379717.1">
    <property type="nucleotide sequence ID" value="NZ_BOPI01000027.1"/>
</dbReference>
<evidence type="ECO:0000256" key="3">
    <source>
        <dbReference type="ARBA" id="ARBA00023002"/>
    </source>
</evidence>
<evidence type="ECO:0000256" key="1">
    <source>
        <dbReference type="ARBA" id="ARBA00022630"/>
    </source>
</evidence>
<keyword evidence="7" id="KW-1185">Reference proteome</keyword>
<dbReference type="OrthoDB" id="9814695at2"/>
<sequence length="370" mass="40586">MPLHLHWFLPSHGDGREVAKTPQGAPVDPTENIRRAPDIDYLGQVAAAADRLGFTGALVPTGLFCEDPWLVSAALAGRTSRLRFMVATRPGSVSPAVAAQMAATLQRLSGGRLLLNVVTGGDRDEQLRYGDWLDHDQRYARAEEFLDVFARAWSGQPYDFEGAHYRIRAGRLTRGHPVTPPIFLGGSSAAAHQVAARHADVYLAWGEPPEPLAALVKKVRDRADAQGRELSYGSRFHVISRDTAEEAWDVARRLVAGMHPDTIAAAQQRFRRTESEGQRRMAALHQGRTDDLEVHPNVWAGYGLVRPGAGVALVGSHVEVAERIEEYHALGLDHLILSGQPHLEEAYTFGEGVLPILRRRGLLADPEGDR</sequence>
<dbReference type="Gene3D" id="3.20.20.30">
    <property type="entry name" value="Luciferase-like domain"/>
    <property type="match status" value="1"/>
</dbReference>
<dbReference type="InterPro" id="IPR036661">
    <property type="entry name" value="Luciferase-like_sf"/>
</dbReference>
<dbReference type="AlphaFoldDB" id="A0A1H6YNA4"/>